<name>A0A0S6U2N8_CLOBO</name>
<dbReference type="EMBL" id="DF384213">
    <property type="protein sequence ID" value="GAE02582.1"/>
    <property type="molecule type" value="Genomic_DNA"/>
</dbReference>
<evidence type="ECO:0000313" key="1">
    <source>
        <dbReference type="EMBL" id="GAE02582.1"/>
    </source>
</evidence>
<sequence length="88" mass="9724">MNQKNYYIGVIKDGEAHVTKIPLSLKSTSFIADPIGAAHFPLKKLDVSSYEGKAVIISDNGGYHARVIETLGEKVTKELKEIFSEEED</sequence>
<accession>A0A0S6U2N8</accession>
<reference evidence="1" key="1">
    <citation type="submission" date="2013-10" db="EMBL/GenBank/DDBJ databases">
        <title>Draft genome sequence of Clostridium botulinum type B strain Osaka05.</title>
        <authorList>
            <person name="Sakaguchi Y."/>
            <person name="Hosomi K."/>
            <person name="Uchiyama J."/>
            <person name="Ogura Y."/>
            <person name="Sakaguchi M."/>
            <person name="Kohda T."/>
            <person name="Mukamoto M."/>
            <person name="Misawa N."/>
            <person name="Matsuzaki S."/>
            <person name="Hayashi T."/>
            <person name="Kozaki S."/>
        </authorList>
    </citation>
    <scope>NUCLEOTIDE SEQUENCE</scope>
    <source>
        <strain evidence="1">Osaka05</strain>
    </source>
</reference>
<dbReference type="HOGENOM" id="CLU_2463681_0_0_9"/>
<proteinExistence type="predicted"/>
<protein>
    <submittedName>
        <fullName evidence="1">Uncharacterized protein</fullName>
    </submittedName>
</protein>
<organism evidence="1">
    <name type="scientific">Clostridium botulinum B str. Osaka05</name>
    <dbReference type="NCBI Taxonomy" id="1407017"/>
    <lineage>
        <taxon>Bacteria</taxon>
        <taxon>Bacillati</taxon>
        <taxon>Bacillota</taxon>
        <taxon>Clostridia</taxon>
        <taxon>Eubacteriales</taxon>
        <taxon>Clostridiaceae</taxon>
        <taxon>Clostridium</taxon>
    </lineage>
</organism>
<dbReference type="RefSeq" id="WP_030035370.1">
    <property type="nucleotide sequence ID" value="NZ_DF384213.1"/>
</dbReference>
<dbReference type="Proteomes" id="UP000054164">
    <property type="component" value="Unassembled WGS sequence"/>
</dbReference>
<dbReference type="AlphaFoldDB" id="A0A0S6U2N8"/>
<gene>
    <name evidence="1" type="ORF">CBO05C_2272</name>
</gene>